<dbReference type="PANTHER" id="PTHR43053:SF3">
    <property type="entry name" value="ALPHA-GALACTOSIDASE C-RELATED"/>
    <property type="match status" value="1"/>
</dbReference>
<keyword evidence="1" id="KW-0378">Hydrolase</keyword>
<dbReference type="STRING" id="1423813.FC26_GL000180"/>
<dbReference type="AlphaFoldDB" id="A0A0R2AD94"/>
<dbReference type="InterPro" id="IPR038417">
    <property type="entry name" value="Alpga-gal_N_sf"/>
</dbReference>
<evidence type="ECO:0000256" key="1">
    <source>
        <dbReference type="ARBA" id="ARBA00022801"/>
    </source>
</evidence>
<evidence type="ECO:0000313" key="3">
    <source>
        <dbReference type="EMBL" id="KRM60700.1"/>
    </source>
</evidence>
<dbReference type="InterPro" id="IPR050985">
    <property type="entry name" value="Alpha-glycosidase_related"/>
</dbReference>
<dbReference type="OrthoDB" id="9758822at2"/>
<evidence type="ECO:0000313" key="4">
    <source>
        <dbReference type="Proteomes" id="UP000051733"/>
    </source>
</evidence>
<accession>A0A0R2AD94</accession>
<dbReference type="Pfam" id="PF02065">
    <property type="entry name" value="Melibiase"/>
    <property type="match status" value="1"/>
</dbReference>
<dbReference type="InterPro" id="IPR002252">
    <property type="entry name" value="Glyco_hydro_36"/>
</dbReference>
<dbReference type="Gene3D" id="2.70.98.60">
    <property type="entry name" value="alpha-galactosidase from lactobacil brevis"/>
    <property type="match status" value="1"/>
</dbReference>
<dbReference type="PRINTS" id="PR00743">
    <property type="entry name" value="GLHYDRLASE36"/>
</dbReference>
<evidence type="ECO:0000256" key="2">
    <source>
        <dbReference type="ARBA" id="ARBA00023295"/>
    </source>
</evidence>
<dbReference type="SUPFAM" id="SSF51445">
    <property type="entry name" value="(Trans)glycosidases"/>
    <property type="match status" value="1"/>
</dbReference>
<dbReference type="EMBL" id="AYYY01000061">
    <property type="protein sequence ID" value="KRM60700.1"/>
    <property type="molecule type" value="Genomic_DNA"/>
</dbReference>
<organism evidence="3 4">
    <name type="scientific">Paucilactobacillus vaccinostercus DSM 20634</name>
    <dbReference type="NCBI Taxonomy" id="1423813"/>
    <lineage>
        <taxon>Bacteria</taxon>
        <taxon>Bacillati</taxon>
        <taxon>Bacillota</taxon>
        <taxon>Bacilli</taxon>
        <taxon>Lactobacillales</taxon>
        <taxon>Lactobacillaceae</taxon>
        <taxon>Paucilactobacillus</taxon>
    </lineage>
</organism>
<dbReference type="CDD" id="cd14791">
    <property type="entry name" value="GH36"/>
    <property type="match status" value="1"/>
</dbReference>
<protein>
    <submittedName>
        <fullName evidence="3">Melibiase subfamily protein</fullName>
    </submittedName>
</protein>
<sequence>MKELCVSTTNSKLKFEILNNKKIALIQVNINDLSNLTDAQKEHLVITELQVTGDNFHHKGLSFVNTSPGANLTYLTHEVDQLTNGKLLKITSQDPKKRLVVTNYYQLFDQTAVIRSWVTVENISNENIGLEYISSFAITGLNQGSDPLANYATDNLLYTPHNNWQAEAQWHKQTLKEAGLDYQTDRIDDQQNSSKRINITNNSSWSCAEFSPSGILTNTVTNQTAIWQIENNGAWHYELTDSSNGELLSLRLSGPEELDNHWWKNLAPGESFTTATAAFCEVSGNYERALQEITKYRRLIRNKNQDNQKLPVIFNDYMNGLMGDPTEATERPLIDAAAKTGCDYFVIDCGWYSDGYWWDSVGDWLPSKKRFPNGIESTIQYIRDKGLTPGLWLEIEVIGIHSPLANQLPDSWFFKRHGKRIIDCDRYHLDFNNPDVRSFADKIMKRLIEEYGVGYIKMDYNITTGIGTEQNSDSFGDGLLNHNRAYLKWLDHIFEEYPELVIENCGSGGMRHDYAMLQRHSIQSMTDQTDYVRNGNIAAVGSSVVTPEQCAIWSYPLQNGDSEEVIFNMINAMLVRIHQSGLLNHIDDKRLNLVVEGIRVYKTYREKIPTLLPIWPDGLGHLDDEWYSFGLANNSELYLAVWHGVGSEVTHELSLEQYGTIKEVTQIYPAPISDLNAHFKSYENTIKFTFNQSKMARLYHISLGN</sequence>
<proteinExistence type="predicted"/>
<dbReference type="Gene3D" id="3.20.20.70">
    <property type="entry name" value="Aldolase class I"/>
    <property type="match status" value="1"/>
</dbReference>
<gene>
    <name evidence="3" type="ORF">FC26_GL000180</name>
</gene>
<dbReference type="PATRIC" id="fig|1423813.3.peg.191"/>
<comment type="caution">
    <text evidence="3">The sequence shown here is derived from an EMBL/GenBank/DDBJ whole genome shotgun (WGS) entry which is preliminary data.</text>
</comment>
<dbReference type="GO" id="GO:0016052">
    <property type="term" value="P:carbohydrate catabolic process"/>
    <property type="evidence" value="ECO:0007669"/>
    <property type="project" value="InterPro"/>
</dbReference>
<dbReference type="GO" id="GO:0004557">
    <property type="term" value="F:alpha-galactosidase activity"/>
    <property type="evidence" value="ECO:0007669"/>
    <property type="project" value="UniProtKB-EC"/>
</dbReference>
<dbReference type="Proteomes" id="UP000051733">
    <property type="component" value="Unassembled WGS sequence"/>
</dbReference>
<dbReference type="PANTHER" id="PTHR43053">
    <property type="entry name" value="GLYCOSIDASE FAMILY 31"/>
    <property type="match status" value="1"/>
</dbReference>
<dbReference type="InterPro" id="IPR013785">
    <property type="entry name" value="Aldolase_TIM"/>
</dbReference>
<name>A0A0R2AD94_9LACO</name>
<keyword evidence="2" id="KW-0326">Glycosidase</keyword>
<keyword evidence="4" id="KW-1185">Reference proteome</keyword>
<dbReference type="InterPro" id="IPR017853">
    <property type="entry name" value="GH"/>
</dbReference>
<reference evidence="3 4" key="1">
    <citation type="journal article" date="2015" name="Genome Announc.">
        <title>Expanding the biotechnology potential of lactobacilli through comparative genomics of 213 strains and associated genera.</title>
        <authorList>
            <person name="Sun Z."/>
            <person name="Harris H.M."/>
            <person name="McCann A."/>
            <person name="Guo C."/>
            <person name="Argimon S."/>
            <person name="Zhang W."/>
            <person name="Yang X."/>
            <person name="Jeffery I.B."/>
            <person name="Cooney J.C."/>
            <person name="Kagawa T.F."/>
            <person name="Liu W."/>
            <person name="Song Y."/>
            <person name="Salvetti E."/>
            <person name="Wrobel A."/>
            <person name="Rasinkangas P."/>
            <person name="Parkhill J."/>
            <person name="Rea M.C."/>
            <person name="O'Sullivan O."/>
            <person name="Ritari J."/>
            <person name="Douillard F.P."/>
            <person name="Paul Ross R."/>
            <person name="Yang R."/>
            <person name="Briner A.E."/>
            <person name="Felis G.E."/>
            <person name="de Vos W.M."/>
            <person name="Barrangou R."/>
            <person name="Klaenhammer T.R."/>
            <person name="Caufield P.W."/>
            <person name="Cui Y."/>
            <person name="Zhang H."/>
            <person name="O'Toole P.W."/>
        </authorList>
    </citation>
    <scope>NUCLEOTIDE SEQUENCE [LARGE SCALE GENOMIC DNA]</scope>
    <source>
        <strain evidence="3 4">DSM 20634</strain>
    </source>
</reference>